<proteinExistence type="predicted"/>
<feature type="region of interest" description="Disordered" evidence="1">
    <location>
        <begin position="59"/>
        <end position="162"/>
    </location>
</feature>
<feature type="region of interest" description="Disordered" evidence="1">
    <location>
        <begin position="1"/>
        <end position="46"/>
    </location>
</feature>
<dbReference type="Proteomes" id="UP000092730">
    <property type="component" value="Chromosome 7"/>
</dbReference>
<dbReference type="RefSeq" id="XP_019044307.1">
    <property type="nucleotide sequence ID" value="XM_019194184.1"/>
</dbReference>
<feature type="compositionally biased region" description="Polar residues" evidence="1">
    <location>
        <begin position="23"/>
        <end position="38"/>
    </location>
</feature>
<feature type="compositionally biased region" description="Polar residues" evidence="1">
    <location>
        <begin position="105"/>
        <end position="115"/>
    </location>
</feature>
<gene>
    <name evidence="2" type="ORF">I302_07591</name>
    <name evidence="3" type="ORF">I302_108043</name>
</gene>
<dbReference type="AlphaFoldDB" id="A0A1B9FWU1"/>
<evidence type="ECO:0000256" key="1">
    <source>
        <dbReference type="SAM" id="MobiDB-lite"/>
    </source>
</evidence>
<evidence type="ECO:0000313" key="4">
    <source>
        <dbReference type="Proteomes" id="UP000092730"/>
    </source>
</evidence>
<evidence type="ECO:0000313" key="2">
    <source>
        <dbReference type="EMBL" id="OCF23237.1"/>
    </source>
</evidence>
<reference evidence="3" key="2">
    <citation type="submission" date="2013-07" db="EMBL/GenBank/DDBJ databases">
        <authorList>
            <consortium name="The Broad Institute Genome Sequencing Platform"/>
            <person name="Cuomo C."/>
            <person name="Litvintseva A."/>
            <person name="Chen Y."/>
            <person name="Heitman J."/>
            <person name="Sun S."/>
            <person name="Springer D."/>
            <person name="Dromer F."/>
            <person name="Young S.K."/>
            <person name="Zeng Q."/>
            <person name="Gargeya S."/>
            <person name="Fitzgerald M."/>
            <person name="Abouelleil A."/>
            <person name="Alvarado L."/>
            <person name="Berlin A.M."/>
            <person name="Chapman S.B."/>
            <person name="Dewar J."/>
            <person name="Goldberg J."/>
            <person name="Griggs A."/>
            <person name="Gujja S."/>
            <person name="Hansen M."/>
            <person name="Howarth C."/>
            <person name="Imamovic A."/>
            <person name="Larimer J."/>
            <person name="McCowan C."/>
            <person name="Murphy C."/>
            <person name="Pearson M."/>
            <person name="Priest M."/>
            <person name="Roberts A."/>
            <person name="Saif S."/>
            <person name="Shea T."/>
            <person name="Sykes S."/>
            <person name="Wortman J."/>
            <person name="Nusbaum C."/>
            <person name="Birren B."/>
        </authorList>
    </citation>
    <scope>NUCLEOTIDE SEQUENCE</scope>
    <source>
        <strain evidence="3">CBS 10118</strain>
    </source>
</reference>
<dbReference type="KEGG" id="kbi:30211990"/>
<reference evidence="2" key="1">
    <citation type="submission" date="2013-07" db="EMBL/GenBank/DDBJ databases">
        <title>The Genome Sequence of Cryptococcus bestiolae CBS10118.</title>
        <authorList>
            <consortium name="The Broad Institute Genome Sequencing Platform"/>
            <person name="Cuomo C."/>
            <person name="Litvintseva A."/>
            <person name="Chen Y."/>
            <person name="Heitman J."/>
            <person name="Sun S."/>
            <person name="Springer D."/>
            <person name="Dromer F."/>
            <person name="Young S.K."/>
            <person name="Zeng Q."/>
            <person name="Gargeya S."/>
            <person name="Fitzgerald M."/>
            <person name="Abouelleil A."/>
            <person name="Alvarado L."/>
            <person name="Berlin A.M."/>
            <person name="Chapman S.B."/>
            <person name="Dewar J."/>
            <person name="Goldberg J."/>
            <person name="Griggs A."/>
            <person name="Gujja S."/>
            <person name="Hansen M."/>
            <person name="Howarth C."/>
            <person name="Imamovic A."/>
            <person name="Larimer J."/>
            <person name="McCowan C."/>
            <person name="Murphy C."/>
            <person name="Pearson M."/>
            <person name="Priest M."/>
            <person name="Roberts A."/>
            <person name="Saif S."/>
            <person name="Shea T."/>
            <person name="Sykes S."/>
            <person name="Wortman J."/>
            <person name="Nusbaum C."/>
            <person name="Birren B."/>
        </authorList>
    </citation>
    <scope>NUCLEOTIDE SEQUENCE [LARGE SCALE GENOMIC DNA]</scope>
    <source>
        <strain evidence="2">CBS 10118</strain>
    </source>
</reference>
<evidence type="ECO:0000313" key="3">
    <source>
        <dbReference type="EMBL" id="WVW86005.1"/>
    </source>
</evidence>
<feature type="compositionally biased region" description="Polar residues" evidence="1">
    <location>
        <begin position="150"/>
        <end position="162"/>
    </location>
</feature>
<sequence>MPRRATSAAMTVSRTHDTRLSGRATQDASHQAHSSPEVDSQAELKDWYYSNDERTYMSKALSGEGSNTGDPAKVSHQDVKSTEGLEEADNSAMTPVPGRSRDYKSTSTALAGNNQIDHDDEPRTKKMKVKYYNDGTPAQESYHPDPASGVPTTSHVGQRSSITRWIQEVKDSQIHEDQATRGEQSS</sequence>
<dbReference type="EMBL" id="CP144547">
    <property type="protein sequence ID" value="WVW86005.1"/>
    <property type="molecule type" value="Genomic_DNA"/>
</dbReference>
<feature type="compositionally biased region" description="Basic and acidic residues" evidence="1">
    <location>
        <begin position="73"/>
        <end position="83"/>
    </location>
</feature>
<protein>
    <submittedName>
        <fullName evidence="2">Uncharacterized protein</fullName>
    </submittedName>
</protein>
<dbReference type="GeneID" id="30211990"/>
<dbReference type="VEuPathDB" id="FungiDB:I302_07591"/>
<dbReference type="EMBL" id="KI894024">
    <property type="protein sequence ID" value="OCF23237.1"/>
    <property type="molecule type" value="Genomic_DNA"/>
</dbReference>
<reference evidence="3" key="4">
    <citation type="submission" date="2024-02" db="EMBL/GenBank/DDBJ databases">
        <title>Comparative genomics of Cryptococcus and Kwoniella reveals pathogenesis evolution and contrasting modes of karyotype evolution via chromosome fusion or intercentromeric recombination.</title>
        <authorList>
            <person name="Coelho M.A."/>
            <person name="David-Palma M."/>
            <person name="Shea T."/>
            <person name="Bowers K."/>
            <person name="McGinley-Smith S."/>
            <person name="Mohammad A.W."/>
            <person name="Gnirke A."/>
            <person name="Yurkov A.M."/>
            <person name="Nowrousian M."/>
            <person name="Sun S."/>
            <person name="Cuomo C.A."/>
            <person name="Heitman J."/>
        </authorList>
    </citation>
    <scope>NUCLEOTIDE SEQUENCE</scope>
    <source>
        <strain evidence="3">CBS 10118</strain>
    </source>
</reference>
<organism evidence="2">
    <name type="scientific">Kwoniella bestiolae CBS 10118</name>
    <dbReference type="NCBI Taxonomy" id="1296100"/>
    <lineage>
        <taxon>Eukaryota</taxon>
        <taxon>Fungi</taxon>
        <taxon>Dikarya</taxon>
        <taxon>Basidiomycota</taxon>
        <taxon>Agaricomycotina</taxon>
        <taxon>Tremellomycetes</taxon>
        <taxon>Tremellales</taxon>
        <taxon>Cryptococcaceae</taxon>
        <taxon>Kwoniella</taxon>
    </lineage>
</organism>
<keyword evidence="4" id="KW-1185">Reference proteome</keyword>
<name>A0A1B9FWU1_9TREE</name>
<accession>A0A1B9FWU1</accession>
<reference evidence="2" key="3">
    <citation type="submission" date="2014-01" db="EMBL/GenBank/DDBJ databases">
        <title>Evolution of pathogenesis and genome organization in the Tremellales.</title>
        <authorList>
            <person name="Cuomo C."/>
            <person name="Litvintseva A."/>
            <person name="Heitman J."/>
            <person name="Chen Y."/>
            <person name="Sun S."/>
            <person name="Springer D."/>
            <person name="Dromer F."/>
            <person name="Young S."/>
            <person name="Zeng Q."/>
            <person name="Chapman S."/>
            <person name="Gujja S."/>
            <person name="Saif S."/>
            <person name="Birren B."/>
        </authorList>
    </citation>
    <scope>NUCLEOTIDE SEQUENCE</scope>
    <source>
        <strain evidence="2">CBS 10118</strain>
    </source>
</reference>